<dbReference type="AlphaFoldDB" id="W4LH90"/>
<dbReference type="InterPro" id="IPR009056">
    <property type="entry name" value="Cyt_c-like_dom"/>
</dbReference>
<reference evidence="7 8" key="1">
    <citation type="journal article" date="2014" name="Nature">
        <title>An environmental bacterial taxon with a large and distinct metabolic repertoire.</title>
        <authorList>
            <person name="Wilson M.C."/>
            <person name="Mori T."/>
            <person name="Ruckert C."/>
            <person name="Uria A.R."/>
            <person name="Helf M.J."/>
            <person name="Takada K."/>
            <person name="Gernert C."/>
            <person name="Steffens U.A."/>
            <person name="Heycke N."/>
            <person name="Schmitt S."/>
            <person name="Rinke C."/>
            <person name="Helfrich E.J."/>
            <person name="Brachmann A.O."/>
            <person name="Gurgui C."/>
            <person name="Wakimoto T."/>
            <person name="Kracht M."/>
            <person name="Crusemann M."/>
            <person name="Hentschel U."/>
            <person name="Abe I."/>
            <person name="Matsunaga S."/>
            <person name="Kalinowski J."/>
            <person name="Takeyama H."/>
            <person name="Piel J."/>
        </authorList>
    </citation>
    <scope>NUCLEOTIDE SEQUENCE [LARGE SCALE GENOMIC DNA]</scope>
    <source>
        <strain evidence="8">TSY1</strain>
    </source>
</reference>
<feature type="transmembrane region" description="Helical" evidence="5">
    <location>
        <begin position="9"/>
        <end position="31"/>
    </location>
</feature>
<keyword evidence="3 4" id="KW-0408">Iron</keyword>
<evidence type="ECO:0000256" key="3">
    <source>
        <dbReference type="ARBA" id="ARBA00023004"/>
    </source>
</evidence>
<evidence type="ECO:0000256" key="1">
    <source>
        <dbReference type="ARBA" id="ARBA00022617"/>
    </source>
</evidence>
<keyword evidence="5" id="KW-0812">Transmembrane</keyword>
<evidence type="ECO:0000256" key="5">
    <source>
        <dbReference type="SAM" id="Phobius"/>
    </source>
</evidence>
<dbReference type="PROSITE" id="PS51007">
    <property type="entry name" value="CYTC"/>
    <property type="match status" value="1"/>
</dbReference>
<keyword evidence="2 4" id="KW-0479">Metal-binding</keyword>
<evidence type="ECO:0000259" key="6">
    <source>
        <dbReference type="PROSITE" id="PS51007"/>
    </source>
</evidence>
<name>W4LH90_ENTF1</name>
<sequence length="190" mass="21383">MNFHTDHRLLVAVAGGAYLVLTLMIAIVPAFQMQNTEPLPNAKKLLRSERRGRVLYLQEGCGYCHTQFIRDLPMDRPYGRPSVAGDYAREQPPMLGTQRTGPDLSNVAERQPSDIWHLIHLYNPRAVVPQSVMPGYPWFFEVKDKAAKGDVSVPVPPEFGPPEGQVVVARQEARDLVKYLLTLRQPKVTP</sequence>
<evidence type="ECO:0000313" key="8">
    <source>
        <dbReference type="Proteomes" id="UP000019141"/>
    </source>
</evidence>
<accession>W4LH90</accession>
<dbReference type="GO" id="GO:0009055">
    <property type="term" value="F:electron transfer activity"/>
    <property type="evidence" value="ECO:0007669"/>
    <property type="project" value="InterPro"/>
</dbReference>
<evidence type="ECO:0000256" key="2">
    <source>
        <dbReference type="ARBA" id="ARBA00022723"/>
    </source>
</evidence>
<organism evidence="7 8">
    <name type="scientific">Entotheonella factor</name>
    <dbReference type="NCBI Taxonomy" id="1429438"/>
    <lineage>
        <taxon>Bacteria</taxon>
        <taxon>Pseudomonadati</taxon>
        <taxon>Nitrospinota/Tectimicrobiota group</taxon>
        <taxon>Candidatus Tectimicrobiota</taxon>
        <taxon>Candidatus Entotheonellia</taxon>
        <taxon>Candidatus Entotheonellales</taxon>
        <taxon>Candidatus Entotheonellaceae</taxon>
        <taxon>Candidatus Entotheonella</taxon>
    </lineage>
</organism>
<dbReference type="SUPFAM" id="SSF46626">
    <property type="entry name" value="Cytochrome c"/>
    <property type="match status" value="1"/>
</dbReference>
<dbReference type="Proteomes" id="UP000019141">
    <property type="component" value="Unassembled WGS sequence"/>
</dbReference>
<dbReference type="EMBL" id="AZHW01000678">
    <property type="protein sequence ID" value="ETW97332.1"/>
    <property type="molecule type" value="Genomic_DNA"/>
</dbReference>
<keyword evidence="5" id="KW-0472">Membrane</keyword>
<dbReference type="PATRIC" id="fig|1429438.4.peg.4429"/>
<evidence type="ECO:0000256" key="4">
    <source>
        <dbReference type="PROSITE-ProRule" id="PRU00433"/>
    </source>
</evidence>
<dbReference type="GO" id="GO:0046872">
    <property type="term" value="F:metal ion binding"/>
    <property type="evidence" value="ECO:0007669"/>
    <property type="project" value="UniProtKB-KW"/>
</dbReference>
<proteinExistence type="predicted"/>
<comment type="caution">
    <text evidence="7">The sequence shown here is derived from an EMBL/GenBank/DDBJ whole genome shotgun (WGS) entry which is preliminary data.</text>
</comment>
<evidence type="ECO:0000313" key="7">
    <source>
        <dbReference type="EMBL" id="ETW97332.1"/>
    </source>
</evidence>
<dbReference type="GO" id="GO:0020037">
    <property type="term" value="F:heme binding"/>
    <property type="evidence" value="ECO:0007669"/>
    <property type="project" value="InterPro"/>
</dbReference>
<dbReference type="HOGENOM" id="CLU_050647_2_0_7"/>
<feature type="domain" description="Cytochrome c" evidence="6">
    <location>
        <begin position="47"/>
        <end position="184"/>
    </location>
</feature>
<keyword evidence="8" id="KW-1185">Reference proteome</keyword>
<protein>
    <recommendedName>
        <fullName evidence="6">Cytochrome c domain-containing protein</fullName>
    </recommendedName>
</protein>
<keyword evidence="1 4" id="KW-0349">Heme</keyword>
<dbReference type="InterPro" id="IPR036909">
    <property type="entry name" value="Cyt_c-like_dom_sf"/>
</dbReference>
<dbReference type="Pfam" id="PF02433">
    <property type="entry name" value="FixO"/>
    <property type="match status" value="1"/>
</dbReference>
<dbReference type="Gene3D" id="1.10.760.10">
    <property type="entry name" value="Cytochrome c-like domain"/>
    <property type="match status" value="1"/>
</dbReference>
<gene>
    <name evidence="7" type="ORF">ETSY1_23000</name>
</gene>
<dbReference type="InterPro" id="IPR003468">
    <property type="entry name" value="Cyt_c_oxidase_monohaem-su/FixO"/>
</dbReference>
<keyword evidence="5" id="KW-1133">Transmembrane helix</keyword>